<keyword evidence="5" id="KW-1185">Reference proteome</keyword>
<accession>A0ABQ2NX48</accession>
<evidence type="ECO:0000256" key="3">
    <source>
        <dbReference type="SAM" id="Phobius"/>
    </source>
</evidence>
<dbReference type="NCBIfam" id="TIGR02532">
    <property type="entry name" value="IV_pilin_GFxxxE"/>
    <property type="match status" value="1"/>
</dbReference>
<dbReference type="PROSITE" id="PS00409">
    <property type="entry name" value="PROKAR_NTER_METHYL"/>
    <property type="match status" value="1"/>
</dbReference>
<evidence type="ECO:0000313" key="4">
    <source>
        <dbReference type="EMBL" id="GGP12751.1"/>
    </source>
</evidence>
<organism evidence="4 5">
    <name type="scientific">Oceanobacillus neutriphilus</name>
    <dbReference type="NCBI Taxonomy" id="531815"/>
    <lineage>
        <taxon>Bacteria</taxon>
        <taxon>Bacillati</taxon>
        <taxon>Bacillota</taxon>
        <taxon>Bacilli</taxon>
        <taxon>Bacillales</taxon>
        <taxon>Bacillaceae</taxon>
        <taxon>Oceanobacillus</taxon>
    </lineage>
</organism>
<dbReference type="InterPro" id="IPR012902">
    <property type="entry name" value="N_methyl_site"/>
</dbReference>
<comment type="caution">
    <text evidence="4">The sequence shown here is derived from an EMBL/GenBank/DDBJ whole genome shotgun (WGS) entry which is preliminary data.</text>
</comment>
<keyword evidence="3" id="KW-1133">Transmembrane helix</keyword>
<keyword evidence="3" id="KW-0472">Membrane</keyword>
<evidence type="ECO:0008006" key="6">
    <source>
        <dbReference type="Google" id="ProtNLM"/>
    </source>
</evidence>
<gene>
    <name evidence="4" type="ORF">GCM10011346_29960</name>
</gene>
<dbReference type="PIRSF" id="PIRSF021292">
    <property type="entry name" value="Competence_ComGD"/>
    <property type="match status" value="1"/>
</dbReference>
<evidence type="ECO:0000313" key="5">
    <source>
        <dbReference type="Proteomes" id="UP000641206"/>
    </source>
</evidence>
<feature type="transmembrane region" description="Helical" evidence="3">
    <location>
        <begin position="6"/>
        <end position="27"/>
    </location>
</feature>
<proteinExistence type="predicted"/>
<dbReference type="Proteomes" id="UP000641206">
    <property type="component" value="Unassembled WGS sequence"/>
</dbReference>
<keyword evidence="2" id="KW-0178">Competence</keyword>
<dbReference type="InterPro" id="IPR016785">
    <property type="entry name" value="ComGD"/>
</dbReference>
<sequence length="143" mass="16698">MLQTERGFTLIETLFALSILSVILLLIPKHQVEQINKLESRHFLDTLEMDVLYLQNKKSTQESGKPYLLSFSTDSYSILFNYSTEIRREYPPLFSMDTPFPKDIEFSVGGVIKNPQSILISFGEDRYRIVFPFGKGRFYVEER</sequence>
<reference evidence="5" key="1">
    <citation type="journal article" date="2019" name="Int. J. Syst. Evol. Microbiol.">
        <title>The Global Catalogue of Microorganisms (GCM) 10K type strain sequencing project: providing services to taxonomists for standard genome sequencing and annotation.</title>
        <authorList>
            <consortium name="The Broad Institute Genomics Platform"/>
            <consortium name="The Broad Institute Genome Sequencing Center for Infectious Disease"/>
            <person name="Wu L."/>
            <person name="Ma J."/>
        </authorList>
    </citation>
    <scope>NUCLEOTIDE SEQUENCE [LARGE SCALE GENOMIC DNA]</scope>
    <source>
        <strain evidence="5">CGMCC 1.7693</strain>
    </source>
</reference>
<protein>
    <recommendedName>
        <fullName evidence="6">Prepilin-type N-terminal cleavage/methylation domain-containing protein</fullName>
    </recommendedName>
</protein>
<keyword evidence="3" id="KW-0812">Transmembrane</keyword>
<dbReference type="EMBL" id="BMLW01000008">
    <property type="protein sequence ID" value="GGP12751.1"/>
    <property type="molecule type" value="Genomic_DNA"/>
</dbReference>
<dbReference type="NCBIfam" id="NF040982">
    <property type="entry name" value="ComGD"/>
    <property type="match status" value="1"/>
</dbReference>
<dbReference type="RefSeq" id="WP_188735141.1">
    <property type="nucleotide sequence ID" value="NZ_BMLW01000008.1"/>
</dbReference>
<comment type="subcellular location">
    <subcellularLocation>
        <location evidence="1">Cell surface</location>
    </subcellularLocation>
</comment>
<name>A0ABQ2NX48_9BACI</name>
<dbReference type="Pfam" id="PF07963">
    <property type="entry name" value="N_methyl"/>
    <property type="match status" value="1"/>
</dbReference>
<evidence type="ECO:0000256" key="1">
    <source>
        <dbReference type="ARBA" id="ARBA00004241"/>
    </source>
</evidence>
<evidence type="ECO:0000256" key="2">
    <source>
        <dbReference type="ARBA" id="ARBA00023287"/>
    </source>
</evidence>